<sequence>MSTLPLDSSRVLFVDNSVVLRIAKFGAAEENVKDVILSCAEVFGVNVANLTLLALHPEFTFNPHALAGSDHRPYERVSVEILWVLTLRQPTSSFAFDFASRCRLNPYLPPPSPIHTPPPNELYFFTICGFDGVSKLASSAARDTGNDGYGLEGTLALARVFVMRGTRHNVKSLKLDGAGDDFNTLNSPTFVPARHPRSVQPSLCLPPPPRCPPSSAPSNSFRRIWSYFFPSASPQVFRNVIAASLQSLHAIFEIQKRSIFHPLDCKYEVNSPQSIIENWSFPIPEERTLRVDNAYNSGSKLSTSIMSHFGRPD</sequence>
<protein>
    <submittedName>
        <fullName evidence="1">Uncharacterized protein</fullName>
    </submittedName>
</protein>
<organism evidence="1 2">
    <name type="scientific">Favolaschia claudopus</name>
    <dbReference type="NCBI Taxonomy" id="2862362"/>
    <lineage>
        <taxon>Eukaryota</taxon>
        <taxon>Fungi</taxon>
        <taxon>Dikarya</taxon>
        <taxon>Basidiomycota</taxon>
        <taxon>Agaricomycotina</taxon>
        <taxon>Agaricomycetes</taxon>
        <taxon>Agaricomycetidae</taxon>
        <taxon>Agaricales</taxon>
        <taxon>Marasmiineae</taxon>
        <taxon>Mycenaceae</taxon>
        <taxon>Favolaschia</taxon>
    </lineage>
</organism>
<name>A0AAV9ZL02_9AGAR</name>
<comment type="caution">
    <text evidence="1">The sequence shown here is derived from an EMBL/GenBank/DDBJ whole genome shotgun (WGS) entry which is preliminary data.</text>
</comment>
<evidence type="ECO:0000313" key="2">
    <source>
        <dbReference type="Proteomes" id="UP001362999"/>
    </source>
</evidence>
<proteinExistence type="predicted"/>
<gene>
    <name evidence="1" type="ORF">R3P38DRAFT_2805961</name>
</gene>
<dbReference type="EMBL" id="JAWWNJ010000133">
    <property type="protein sequence ID" value="KAK6984905.1"/>
    <property type="molecule type" value="Genomic_DNA"/>
</dbReference>
<dbReference type="AlphaFoldDB" id="A0AAV9ZL02"/>
<feature type="non-terminal residue" evidence="1">
    <location>
        <position position="313"/>
    </location>
</feature>
<evidence type="ECO:0000313" key="1">
    <source>
        <dbReference type="EMBL" id="KAK6984905.1"/>
    </source>
</evidence>
<keyword evidence="2" id="KW-1185">Reference proteome</keyword>
<dbReference type="Proteomes" id="UP001362999">
    <property type="component" value="Unassembled WGS sequence"/>
</dbReference>
<accession>A0AAV9ZL02</accession>
<reference evidence="1 2" key="1">
    <citation type="journal article" date="2024" name="J Genomics">
        <title>Draft genome sequencing and assembly of Favolaschia claudopus CIRM-BRFM 2984 isolated from oak limbs.</title>
        <authorList>
            <person name="Navarro D."/>
            <person name="Drula E."/>
            <person name="Chaduli D."/>
            <person name="Cazenave R."/>
            <person name="Ahrendt S."/>
            <person name="Wang J."/>
            <person name="Lipzen A."/>
            <person name="Daum C."/>
            <person name="Barry K."/>
            <person name="Grigoriev I.V."/>
            <person name="Favel A."/>
            <person name="Rosso M.N."/>
            <person name="Martin F."/>
        </authorList>
    </citation>
    <scope>NUCLEOTIDE SEQUENCE [LARGE SCALE GENOMIC DNA]</scope>
    <source>
        <strain evidence="1 2">CIRM-BRFM 2984</strain>
    </source>
</reference>